<dbReference type="NCBIfam" id="NF033545">
    <property type="entry name" value="transpos_IS630"/>
    <property type="match status" value="1"/>
</dbReference>
<dbReference type="InterPro" id="IPR047655">
    <property type="entry name" value="Transpos_IS630-like"/>
</dbReference>
<protein>
    <submittedName>
        <fullName evidence="1">Homeodomain-containing protein</fullName>
    </submittedName>
</protein>
<gene>
    <name evidence="1" type="ORF">CLV43_106266</name>
</gene>
<reference evidence="1 2" key="1">
    <citation type="submission" date="2018-03" db="EMBL/GenBank/DDBJ databases">
        <title>Genomic Encyclopedia of Archaeal and Bacterial Type Strains, Phase II (KMG-II): from individual species to whole genera.</title>
        <authorList>
            <person name="Goeker M."/>
        </authorList>
    </citation>
    <scope>NUCLEOTIDE SEQUENCE [LARGE SCALE GENOMIC DNA]</scope>
    <source>
        <strain evidence="1 2">DSM 44720</strain>
    </source>
</reference>
<evidence type="ECO:0000313" key="1">
    <source>
        <dbReference type="EMBL" id="PRY40529.1"/>
    </source>
</evidence>
<comment type="caution">
    <text evidence="1">The sequence shown here is derived from an EMBL/GenBank/DDBJ whole genome shotgun (WGS) entry which is preliminary data.</text>
</comment>
<sequence length="185" mass="20205">MGVSPPTANKWRRRFIENRLDGLYDEPCPGAARTITDAQVEHVVVTTLEQATPNNDSHWSTGSMAAATGMSQTAISRIWRAFELKPHVVQTWKLSTDPLFIDKVRDVVGLYLDPPAKAMVLCVDEKSGMQALDRTAPALPIMPTTPARRTHDYVRHGTTSLFAALDIATGKSSVVTSAVTDTRSS</sequence>
<dbReference type="InterPro" id="IPR009057">
    <property type="entry name" value="Homeodomain-like_sf"/>
</dbReference>
<accession>A0A2T0T4H6</accession>
<name>A0A2T0T4H6_9PSEU</name>
<proteinExistence type="predicted"/>
<dbReference type="SUPFAM" id="SSF46689">
    <property type="entry name" value="Homeodomain-like"/>
    <property type="match status" value="1"/>
</dbReference>
<keyword evidence="1" id="KW-0238">DNA-binding</keyword>
<dbReference type="AlphaFoldDB" id="A0A2T0T4H6"/>
<evidence type="ECO:0000313" key="2">
    <source>
        <dbReference type="Proteomes" id="UP000239494"/>
    </source>
</evidence>
<dbReference type="EMBL" id="PVTF01000006">
    <property type="protein sequence ID" value="PRY40529.1"/>
    <property type="molecule type" value="Genomic_DNA"/>
</dbReference>
<dbReference type="Proteomes" id="UP000239494">
    <property type="component" value="Unassembled WGS sequence"/>
</dbReference>
<organism evidence="1 2">
    <name type="scientific">Umezawaea tangerina</name>
    <dbReference type="NCBI Taxonomy" id="84725"/>
    <lineage>
        <taxon>Bacteria</taxon>
        <taxon>Bacillati</taxon>
        <taxon>Actinomycetota</taxon>
        <taxon>Actinomycetes</taxon>
        <taxon>Pseudonocardiales</taxon>
        <taxon>Pseudonocardiaceae</taxon>
        <taxon>Umezawaea</taxon>
    </lineage>
</organism>
<keyword evidence="1" id="KW-0371">Homeobox</keyword>
<dbReference type="GO" id="GO:0003677">
    <property type="term" value="F:DNA binding"/>
    <property type="evidence" value="ECO:0007669"/>
    <property type="project" value="UniProtKB-KW"/>
</dbReference>
<keyword evidence="2" id="KW-1185">Reference proteome</keyword>
<dbReference type="Pfam" id="PF13565">
    <property type="entry name" value="HTH_32"/>
    <property type="match status" value="1"/>
</dbReference>